<dbReference type="AlphaFoldDB" id="A0A7S4R2J3"/>
<dbReference type="EMBL" id="HBNR01040665">
    <property type="protein sequence ID" value="CAE4599236.1"/>
    <property type="molecule type" value="Transcribed_RNA"/>
</dbReference>
<name>A0A7S4R2J3_9DINO</name>
<protein>
    <submittedName>
        <fullName evidence="2">Uncharacterized protein</fullName>
    </submittedName>
</protein>
<accession>A0A7S4R2J3</accession>
<gene>
    <name evidence="2" type="ORF">AMON00008_LOCUS28182</name>
</gene>
<evidence type="ECO:0000256" key="1">
    <source>
        <dbReference type="SAM" id="MobiDB-lite"/>
    </source>
</evidence>
<feature type="compositionally biased region" description="Basic and acidic residues" evidence="1">
    <location>
        <begin position="65"/>
        <end position="77"/>
    </location>
</feature>
<organism evidence="2">
    <name type="scientific">Alexandrium monilatum</name>
    <dbReference type="NCBI Taxonomy" id="311494"/>
    <lineage>
        <taxon>Eukaryota</taxon>
        <taxon>Sar</taxon>
        <taxon>Alveolata</taxon>
        <taxon>Dinophyceae</taxon>
        <taxon>Gonyaulacales</taxon>
        <taxon>Pyrocystaceae</taxon>
        <taxon>Alexandrium</taxon>
    </lineage>
</organism>
<proteinExistence type="predicted"/>
<evidence type="ECO:0000313" key="2">
    <source>
        <dbReference type="EMBL" id="CAE4599236.1"/>
    </source>
</evidence>
<feature type="region of interest" description="Disordered" evidence="1">
    <location>
        <begin position="65"/>
        <end position="143"/>
    </location>
</feature>
<sequence>MCCVFFDFLLDGLLPSPAGLRSKLREIVEKRANDKTEVLNTVRKHLEASQHPSAMLCRIARSLIDGEKLEDPPERRPPPRPVGGSERDRERGYDYGRDRDRSRDRSRERSRDRGRDRRRDRDEEHLRDSWRGRRDGGERDRFR</sequence>
<reference evidence="2" key="1">
    <citation type="submission" date="2021-01" db="EMBL/GenBank/DDBJ databases">
        <authorList>
            <person name="Corre E."/>
            <person name="Pelletier E."/>
            <person name="Niang G."/>
            <person name="Scheremetjew M."/>
            <person name="Finn R."/>
            <person name="Kale V."/>
            <person name="Holt S."/>
            <person name="Cochrane G."/>
            <person name="Meng A."/>
            <person name="Brown T."/>
            <person name="Cohen L."/>
        </authorList>
    </citation>
    <scope>NUCLEOTIDE SEQUENCE</scope>
    <source>
        <strain evidence="2">CCMP3105</strain>
    </source>
</reference>
<feature type="compositionally biased region" description="Basic and acidic residues" evidence="1">
    <location>
        <begin position="85"/>
        <end position="143"/>
    </location>
</feature>